<organism evidence="1">
    <name type="scientific">bioreactor metagenome</name>
    <dbReference type="NCBI Taxonomy" id="1076179"/>
    <lineage>
        <taxon>unclassified sequences</taxon>
        <taxon>metagenomes</taxon>
        <taxon>ecological metagenomes</taxon>
    </lineage>
</organism>
<proteinExistence type="predicted"/>
<accession>A0A645G067</accession>
<reference evidence="1" key="1">
    <citation type="submission" date="2019-08" db="EMBL/GenBank/DDBJ databases">
        <authorList>
            <person name="Kucharzyk K."/>
            <person name="Murdoch R.W."/>
            <person name="Higgins S."/>
            <person name="Loffler F."/>
        </authorList>
    </citation>
    <scope>NUCLEOTIDE SEQUENCE</scope>
</reference>
<dbReference type="EMBL" id="VSSQ01067688">
    <property type="protein sequence ID" value="MPN20035.1"/>
    <property type="molecule type" value="Genomic_DNA"/>
</dbReference>
<name>A0A645G067_9ZZZZ</name>
<comment type="caution">
    <text evidence="1">The sequence shown here is derived from an EMBL/GenBank/DDBJ whole genome shotgun (WGS) entry which is preliminary data.</text>
</comment>
<protein>
    <submittedName>
        <fullName evidence="1">Uncharacterized protein</fullName>
    </submittedName>
</protein>
<gene>
    <name evidence="1" type="ORF">SDC9_167411</name>
</gene>
<dbReference type="AlphaFoldDB" id="A0A645G067"/>
<evidence type="ECO:0000313" key="1">
    <source>
        <dbReference type="EMBL" id="MPN20035.1"/>
    </source>
</evidence>
<sequence>MAVVILWNKHPIVRTILPTPETPYVPTSGPLPFHRERTRMAVADSLWDIAAKQMNRAIHQDLAVRGIPYPEITDYRFTLITRRMADNILDVALENRAEWGRFSTRVLMSEEITDLEILSSFPLRVMDRPDRRSFTVSVPPRGITVVRVYFKSHINTQNPDDKK</sequence>